<feature type="transmembrane region" description="Helical" evidence="2">
    <location>
        <begin position="48"/>
        <end position="67"/>
    </location>
</feature>
<reference evidence="3" key="1">
    <citation type="journal article" date="2014" name="Int. J. Syst. Evol. Microbiol.">
        <title>Complete genome sequence of Corynebacterium casei LMG S-19264T (=DSM 44701T), isolated from a smear-ripened cheese.</title>
        <authorList>
            <consortium name="US DOE Joint Genome Institute (JGI-PGF)"/>
            <person name="Walter F."/>
            <person name="Albersmeier A."/>
            <person name="Kalinowski J."/>
            <person name="Ruckert C."/>
        </authorList>
    </citation>
    <scope>NUCLEOTIDE SEQUENCE</scope>
    <source>
        <strain evidence="3">CGMCC 1.15178</strain>
    </source>
</reference>
<evidence type="ECO:0000256" key="1">
    <source>
        <dbReference type="SAM" id="MobiDB-lite"/>
    </source>
</evidence>
<keyword evidence="2" id="KW-0812">Transmembrane</keyword>
<feature type="region of interest" description="Disordered" evidence="1">
    <location>
        <begin position="11"/>
        <end position="38"/>
    </location>
</feature>
<accession>A0A917DYS9</accession>
<dbReference type="AlphaFoldDB" id="A0A917DYS9"/>
<gene>
    <name evidence="3" type="ORF">GCM10010911_44680</name>
</gene>
<name>A0A917DYS9_9BACL</name>
<comment type="caution">
    <text evidence="3">The sequence shown here is derived from an EMBL/GenBank/DDBJ whole genome shotgun (WGS) entry which is preliminary data.</text>
</comment>
<protein>
    <submittedName>
        <fullName evidence="3">Uncharacterized protein</fullName>
    </submittedName>
</protein>
<dbReference type="RefSeq" id="WP_188995059.1">
    <property type="nucleotide sequence ID" value="NZ_BMHP01000003.1"/>
</dbReference>
<proteinExistence type="predicted"/>
<feature type="compositionally biased region" description="Basic and acidic residues" evidence="1">
    <location>
        <begin position="17"/>
        <end position="38"/>
    </location>
</feature>
<reference evidence="3" key="2">
    <citation type="submission" date="2020-09" db="EMBL/GenBank/DDBJ databases">
        <authorList>
            <person name="Sun Q."/>
            <person name="Zhou Y."/>
        </authorList>
    </citation>
    <scope>NUCLEOTIDE SEQUENCE</scope>
    <source>
        <strain evidence="3">CGMCC 1.15178</strain>
    </source>
</reference>
<dbReference type="Proteomes" id="UP000612456">
    <property type="component" value="Unassembled WGS sequence"/>
</dbReference>
<keyword evidence="4" id="KW-1185">Reference proteome</keyword>
<evidence type="ECO:0000313" key="4">
    <source>
        <dbReference type="Proteomes" id="UP000612456"/>
    </source>
</evidence>
<organism evidence="3 4">
    <name type="scientific">Paenibacillus nasutitermitis</name>
    <dbReference type="NCBI Taxonomy" id="1652958"/>
    <lineage>
        <taxon>Bacteria</taxon>
        <taxon>Bacillati</taxon>
        <taxon>Bacillota</taxon>
        <taxon>Bacilli</taxon>
        <taxon>Bacillales</taxon>
        <taxon>Paenibacillaceae</taxon>
        <taxon>Paenibacillus</taxon>
    </lineage>
</organism>
<evidence type="ECO:0000256" key="2">
    <source>
        <dbReference type="SAM" id="Phobius"/>
    </source>
</evidence>
<sequence>MNREELTAIFENMTPDKNQKERMRDSLRHRQQPAEHAKQPLRPLRVQWAALAIGILLALVVFLSYPFGEKISAYAIDVKIGQDGAVFRLADNQKSSEDFGTAVSNVNARPGLEFFIDGENIAKIEISTKNEYIYAVDWTKTQDEKFWNPNIYQTFDEERQVSEADFNLLYDKHMAMTFDDDFHDYGKIWYRWTAWNMYNWAAADNYSHFLGAGSNQGNPDTQEKSILAAGDDGSGIGHMQLEGYPDQLKEDKITIIITDRQGNRTTKVINVKVSNNELRQTVVTASLANS</sequence>
<keyword evidence="2" id="KW-1133">Transmembrane helix</keyword>
<dbReference type="EMBL" id="BMHP01000003">
    <property type="protein sequence ID" value="GGD81624.1"/>
    <property type="molecule type" value="Genomic_DNA"/>
</dbReference>
<keyword evidence="2" id="KW-0472">Membrane</keyword>
<evidence type="ECO:0000313" key="3">
    <source>
        <dbReference type="EMBL" id="GGD81624.1"/>
    </source>
</evidence>